<dbReference type="Pfam" id="PF14529">
    <property type="entry name" value="Exo_endo_phos_2"/>
    <property type="match status" value="1"/>
</dbReference>
<feature type="domain" description="CCDC144C-like coiled-coil" evidence="6">
    <location>
        <begin position="1688"/>
        <end position="1901"/>
    </location>
</feature>
<keyword evidence="2" id="KW-0040">ANK repeat</keyword>
<feature type="compositionally biased region" description="Acidic residues" evidence="4">
    <location>
        <begin position="913"/>
        <end position="923"/>
    </location>
</feature>
<dbReference type="SMART" id="SM00248">
    <property type="entry name" value="ANK"/>
    <property type="match status" value="6"/>
</dbReference>
<accession>A0AA88Y929</accession>
<feature type="repeat" description="ANK" evidence="2">
    <location>
        <begin position="632"/>
        <end position="664"/>
    </location>
</feature>
<evidence type="ECO:0000259" key="6">
    <source>
        <dbReference type="Pfam" id="PF14915"/>
    </source>
</evidence>
<feature type="compositionally biased region" description="Acidic residues" evidence="4">
    <location>
        <begin position="1189"/>
        <end position="1205"/>
    </location>
</feature>
<keyword evidence="8" id="KW-1185">Reference proteome</keyword>
<dbReference type="GO" id="GO:0003824">
    <property type="term" value="F:catalytic activity"/>
    <property type="evidence" value="ECO:0007669"/>
    <property type="project" value="InterPro"/>
</dbReference>
<feature type="region of interest" description="Disordered" evidence="4">
    <location>
        <begin position="768"/>
        <end position="1072"/>
    </location>
</feature>
<feature type="compositionally biased region" description="Acidic residues" evidence="4">
    <location>
        <begin position="1246"/>
        <end position="1256"/>
    </location>
</feature>
<feature type="compositionally biased region" description="Basic and acidic residues" evidence="4">
    <location>
        <begin position="1045"/>
        <end position="1067"/>
    </location>
</feature>
<feature type="region of interest" description="Disordered" evidence="4">
    <location>
        <begin position="1486"/>
        <end position="1505"/>
    </location>
</feature>
<feature type="coiled-coil region" evidence="3">
    <location>
        <begin position="1626"/>
        <end position="1765"/>
    </location>
</feature>
<evidence type="ECO:0000259" key="5">
    <source>
        <dbReference type="Pfam" id="PF14529"/>
    </source>
</evidence>
<dbReference type="InterPro" id="IPR050657">
    <property type="entry name" value="Ankyrin_repeat_domain"/>
</dbReference>
<feature type="compositionally biased region" description="Basic and acidic residues" evidence="4">
    <location>
        <begin position="1361"/>
        <end position="1384"/>
    </location>
</feature>
<dbReference type="Pfam" id="PF00023">
    <property type="entry name" value="Ank"/>
    <property type="match status" value="1"/>
</dbReference>
<feature type="coiled-coil region" evidence="3">
    <location>
        <begin position="1915"/>
        <end position="2002"/>
    </location>
</feature>
<dbReference type="Gene3D" id="3.60.10.10">
    <property type="entry name" value="Endonuclease/exonuclease/phosphatase"/>
    <property type="match status" value="1"/>
</dbReference>
<feature type="domain" description="CCDC144C-like coiled-coil" evidence="6">
    <location>
        <begin position="1902"/>
        <end position="2183"/>
    </location>
</feature>
<feature type="compositionally biased region" description="Acidic residues" evidence="4">
    <location>
        <begin position="851"/>
        <end position="860"/>
    </location>
</feature>
<feature type="region of interest" description="Disordered" evidence="4">
    <location>
        <begin position="1361"/>
        <end position="1447"/>
    </location>
</feature>
<gene>
    <name evidence="7" type="ORF">FSP39_000386</name>
</gene>
<feature type="compositionally biased region" description="Polar residues" evidence="4">
    <location>
        <begin position="828"/>
        <end position="850"/>
    </location>
</feature>
<feature type="repeat" description="ANK" evidence="2">
    <location>
        <begin position="665"/>
        <end position="697"/>
    </location>
</feature>
<dbReference type="SUPFAM" id="SSF56219">
    <property type="entry name" value="DNase I-like"/>
    <property type="match status" value="1"/>
</dbReference>
<keyword evidence="1 3" id="KW-0175">Coiled coil</keyword>
<feature type="compositionally biased region" description="Polar residues" evidence="4">
    <location>
        <begin position="728"/>
        <end position="751"/>
    </location>
</feature>
<feature type="repeat" description="ANK" evidence="2">
    <location>
        <begin position="566"/>
        <end position="598"/>
    </location>
</feature>
<feature type="coiled-coil region" evidence="3">
    <location>
        <begin position="2429"/>
        <end position="2576"/>
    </location>
</feature>
<feature type="repeat" description="ANK" evidence="2">
    <location>
        <begin position="599"/>
        <end position="631"/>
    </location>
</feature>
<dbReference type="InterPro" id="IPR036691">
    <property type="entry name" value="Endo/exonu/phosph_ase_sf"/>
</dbReference>
<evidence type="ECO:0000256" key="2">
    <source>
        <dbReference type="PROSITE-ProRule" id="PRU00023"/>
    </source>
</evidence>
<feature type="region of interest" description="Disordered" evidence="4">
    <location>
        <begin position="1788"/>
        <end position="1808"/>
    </location>
</feature>
<dbReference type="InterPro" id="IPR036770">
    <property type="entry name" value="Ankyrin_rpt-contain_sf"/>
</dbReference>
<feature type="compositionally biased region" description="Basic and acidic residues" evidence="4">
    <location>
        <begin position="945"/>
        <end position="967"/>
    </location>
</feature>
<dbReference type="Gene3D" id="1.25.40.20">
    <property type="entry name" value="Ankyrin repeat-containing domain"/>
    <property type="match status" value="3"/>
</dbReference>
<dbReference type="Proteomes" id="UP001186944">
    <property type="component" value="Unassembled WGS sequence"/>
</dbReference>
<feature type="compositionally biased region" description="Polar residues" evidence="4">
    <location>
        <begin position="1431"/>
        <end position="1447"/>
    </location>
</feature>
<sequence>MWNIEGLTSDKINSQSFIDSISKFNIISLVETWANDTEHNNDIPGFKLVEIRNRTKHCKARRNSGGIKVFAKSNISKGIKKMRKTHTDIVWLMLDHTFFNTNKDIYLAIVYVSPENVKSKAQNIDMIYTQLLADICEFSRLGHIILQGDFNAYTNTHPDFVVDDNSNPPCLNENVCYINDVKLPRNNLDPKYSNKSGKNLLDICKETGLRILNGRKIGDLKGNLTCFTYNGCSVVDYTIVSKEIYNLIGYFEVHEFSSLSNHCPISCSILTSYLVDKTSKLELNPLPAKFVWDNDSISKYIENINKKGNVDKFKNFTSREFHSINSAIDEFNNLLLTVARESTKVIHPKAKVKNIKKKQKNKPWFNESCRDLRISLQGYVKLVNKFPQNETYRTNYYRLKSKFRRACKKEERNYKKSVLKQINDNMSNDPKTFWNLIRNFDKVSTSHDSQYTCNKKFMDFYKELNLKDPTFNATQLNIIAQYERLLKNLQSNPDMNNTHTHLNDKISKQEIIKAIKSLKNNKSSSIDLICNEMIKTALHLACVQGHTQVVQILLEWKARSNIGDNQAKTPLIKAVECGREECVILLLQHRADISAKDSDGNTALHHAVKGGLAALVQLLIRGGANVNQKNKDGYAPLHFAIFGKKDELTRILLTQKADPDVQDSNGRTPMMLACYEGLITPVRLLLQFKANVVIKDKKGFTAEDIANMTGQHACTQLLSDHLSKLRRSTSGSSIPGTPRSSVGIPSTSTTPRAHDASLTAMLPAANKASIEHDDSDEDQTLSRQSGQDKGDDSWADDSISLGIDVKKKDDDDDMEEEEEEDNDDNKNASKNQAIFRGKQSSAKSLQSATSVEDDWSDDETSPSKNANGTPRVSFKTDDDIKVLTEEDTDVDEDENNESAAKRPKLEIKQVSEWDSDVENELDPDNPPSAREDIEIEVGDPAVDQYQDRASRYMASEDRGDFNDDRNVQSDSDDFSGTPRQEGANNRDGNLRGVGDSPIMMDYHRSQSEDVVSVSRTDEVADLDLGPSKVTEFIEDDSSRSNSSDNQRRKVEEVTQGRLDVLSRHSDDPETDQEVARVLAIDEVEQFLKSPLEDKPVIREDNLSENTMEQVPSDEEVDAYNNMMYFQHLQSQQKMPHSDEEEEEEGPVNDGEESVSPIQEATSVDPVLMASFGSGTTQQTVIEVKKKEEKEEEEDDDSDWDSDEDAGLLPSETNAPPVFMPDGERKEKSKEDHSYHTSSKGDHSITEDVEEESISEWEMDRMKEKAQKHQEDAEAERRRRIEIEADEQAEREAEIIRQQKEEAQREAELQKLKAEESKRQAEVLRMQEEAERQRLQKEAEILRLQEEQAEREAEFLRQQEWEEQQRAQEELLRREAEEESRREEEINMMPSDNSEEEPDDVGHTYDIPTSPKSPDSVSFPKRGRKSPDPKQASPQYTNDVQTPPQQTTVVEETISPVREDFIEVSTSFGVQSKTEFEDDPMEALKRDTDLHSTPKPVSEPGPSFDQNLSIGVTSFGRSPASHKTRPTPPLTTHPVMHSDGMSVDDDDSVDLDFERPDMGTFLRGLPGGSYGYGYKGLDLPDDDVLSYTSTENGDSMIYQTNSPYGKDVLANMNLSDPGAVLKLQEYMHDQNKRLDQERNQRMATENKYRSIAKEKNELTKKVDNLTRNKSNLEQVKLDMEQKIRNLEYSLNEEAEIRKNAETLLAKTKEQLSRKEEQYTSEIEAKQKAELQMRNLQIELRSATNNIKTLEDEKTDLHRQLQNEKNARQLQEQLVEDQQKFHHVLQEEQLRSSMEKNEAEQKLESADENRKAVTENLHKLKAENSAIKVELEKQRMRHREEAAMLSAENEELHNKIEELKNDIKLNEEALSHASMQYQLQLSNLRTEATVINSVLEKERASRDSNLRTEATVINSVLEKERASREKIEAELESVKTRQHASMMEVEKAEQARNDAERRLQHEHEEWSRQLENKDKEITALKDSSQALMQRLQVLDSKLTSVENELHISNTTLLDRRNQLQQAQKDLQFYKGAQENIDANYRLEKEMNNKLQSKNEQLQEKLTSVQHESLTLRQQLETTQHALLEKSGDSKAEQYNSIIASMKTDHEKSRAIWEERNTSLSDQCTRLKEENRNLESRRNQLEEDVRRREVENQENTKKMARLEAAVETHDNKKSELEAQRSQYRLEADVNKEKLDQFKVENQELKNQLTKLTTELERSIVSNEANTQKLMNNSVNMEAFSKSKGELEESYQQLKLNGAKMEAELKHEKEKSEMLHKDLQDSQKVRSSLEALCANLKSTNAHLEDKLLEDNTTKSLLTQEAEENKDMWEKEVISRSKLGLRIASYEKSKQEAFNQLEEERRKHRKSIEQKKTAETKLEAEIEKNTQLQKEVTSLKAYLKVAKKRLKAVDGQDSRLGTLHSDFERERMTMESTISSVRQQLHDLQIQLEREVEEKEKIQDKNLRLQSELNILKKVEKGCEKLKVSKAKVEEEYRLLKNKVDNGYVDKEELERVKREMEARYRLELNRKLEDVNNYLEEQARARERLDTSRDETEYKLKDERKKIQEEHTSLRIKYEQALAQIESKDMETKRYKDLYESEMQWRMRLSNQLMSQADKAFNYKSNIERQRNRTMNNLSNLTFSGTLNGQVLDVSRLSNTVDDIFQSKLKAELDRSISKHLEAAPHDSYKPVVRSTDDGALNMSYAKSNADYLETLKRKYCV</sequence>
<evidence type="ECO:0000256" key="4">
    <source>
        <dbReference type="SAM" id="MobiDB-lite"/>
    </source>
</evidence>
<dbReference type="InterPro" id="IPR002110">
    <property type="entry name" value="Ankyrin_rpt"/>
</dbReference>
<feature type="region of interest" description="Disordered" evidence="4">
    <location>
        <begin position="1514"/>
        <end position="1541"/>
    </location>
</feature>
<reference evidence="7" key="1">
    <citation type="submission" date="2019-08" db="EMBL/GenBank/DDBJ databases">
        <title>The improved chromosome-level genome for the pearl oyster Pinctada fucata martensii using PacBio sequencing and Hi-C.</title>
        <authorList>
            <person name="Zheng Z."/>
        </authorList>
    </citation>
    <scope>NUCLEOTIDE SEQUENCE</scope>
    <source>
        <strain evidence="7">ZZ-2019</strain>
        <tissue evidence="7">Adductor muscle</tissue>
    </source>
</reference>
<dbReference type="PANTHER" id="PTHR24147:SF53">
    <property type="entry name" value="ANKYRIN REPEAT DOMAIN 26"/>
    <property type="match status" value="1"/>
</dbReference>
<feature type="region of interest" description="Disordered" evidence="4">
    <location>
        <begin position="1124"/>
        <end position="1332"/>
    </location>
</feature>
<feature type="compositionally biased region" description="Acidic residues" evidence="4">
    <location>
        <begin position="810"/>
        <end position="823"/>
    </location>
</feature>
<dbReference type="SUPFAM" id="SSF48403">
    <property type="entry name" value="Ankyrin repeat"/>
    <property type="match status" value="1"/>
</dbReference>
<feature type="compositionally biased region" description="Acidic residues" evidence="4">
    <location>
        <begin position="885"/>
        <end position="896"/>
    </location>
</feature>
<feature type="coiled-coil region" evidence="3">
    <location>
        <begin position="2107"/>
        <end position="2302"/>
    </location>
</feature>
<dbReference type="InterPro" id="IPR039497">
    <property type="entry name" value="CC144C-like_CC_dom"/>
</dbReference>
<dbReference type="EMBL" id="VSWD01000005">
    <property type="protein sequence ID" value="KAK3101032.1"/>
    <property type="molecule type" value="Genomic_DNA"/>
</dbReference>
<name>A0AA88Y929_PINIB</name>
<feature type="coiled-coil region" evidence="3">
    <location>
        <begin position="2038"/>
        <end position="2072"/>
    </location>
</feature>
<feature type="compositionally biased region" description="Basic and acidic residues" evidence="4">
    <location>
        <begin position="874"/>
        <end position="884"/>
    </location>
</feature>
<feature type="coiled-coil region" evidence="3">
    <location>
        <begin position="2338"/>
        <end position="2386"/>
    </location>
</feature>
<feature type="repeat" description="ANK" evidence="2">
    <location>
        <begin position="533"/>
        <end position="565"/>
    </location>
</feature>
<dbReference type="Pfam" id="PF12796">
    <property type="entry name" value="Ank_2"/>
    <property type="match status" value="2"/>
</dbReference>
<organism evidence="7 8">
    <name type="scientific">Pinctada imbricata</name>
    <name type="common">Atlantic pearl-oyster</name>
    <name type="synonym">Pinctada martensii</name>
    <dbReference type="NCBI Taxonomy" id="66713"/>
    <lineage>
        <taxon>Eukaryota</taxon>
        <taxon>Metazoa</taxon>
        <taxon>Spiralia</taxon>
        <taxon>Lophotrochozoa</taxon>
        <taxon>Mollusca</taxon>
        <taxon>Bivalvia</taxon>
        <taxon>Autobranchia</taxon>
        <taxon>Pteriomorphia</taxon>
        <taxon>Pterioida</taxon>
        <taxon>Pterioidea</taxon>
        <taxon>Pteriidae</taxon>
        <taxon>Pinctada</taxon>
    </lineage>
</organism>
<feature type="compositionally biased region" description="Basic and acidic residues" evidence="4">
    <location>
        <begin position="899"/>
        <end position="911"/>
    </location>
</feature>
<feature type="domain" description="Endonuclease/exonuclease/phosphatase" evidence="5">
    <location>
        <begin position="105"/>
        <end position="265"/>
    </location>
</feature>
<proteinExistence type="predicted"/>
<feature type="compositionally biased region" description="Basic and acidic residues" evidence="4">
    <location>
        <begin position="1257"/>
        <end position="1332"/>
    </location>
</feature>
<evidence type="ECO:0000313" key="7">
    <source>
        <dbReference type="EMBL" id="KAK3101032.1"/>
    </source>
</evidence>
<dbReference type="PROSITE" id="PS50297">
    <property type="entry name" value="ANK_REP_REGION"/>
    <property type="match status" value="5"/>
</dbReference>
<comment type="caution">
    <text evidence="7">The sequence shown here is derived from an EMBL/GenBank/DDBJ whole genome shotgun (WGS) entry which is preliminary data.</text>
</comment>
<feature type="region of interest" description="Disordered" evidence="4">
    <location>
        <begin position="725"/>
        <end position="753"/>
    </location>
</feature>
<protein>
    <submittedName>
        <fullName evidence="7">Uncharacterized protein</fullName>
    </submittedName>
</protein>
<dbReference type="InterPro" id="IPR005135">
    <property type="entry name" value="Endo/exonuclease/phosphatase"/>
</dbReference>
<evidence type="ECO:0000256" key="1">
    <source>
        <dbReference type="ARBA" id="ARBA00023054"/>
    </source>
</evidence>
<evidence type="ECO:0000313" key="8">
    <source>
        <dbReference type="Proteomes" id="UP001186944"/>
    </source>
</evidence>
<feature type="compositionally biased region" description="Basic and acidic residues" evidence="4">
    <location>
        <begin position="1221"/>
        <end position="1245"/>
    </location>
</feature>
<feature type="compositionally biased region" description="Acidic residues" evidence="4">
    <location>
        <begin position="1138"/>
        <end position="1152"/>
    </location>
</feature>
<dbReference type="PANTHER" id="PTHR24147">
    <property type="entry name" value="ANKYRIN REPEAT DOMAIN 36-RELATED"/>
    <property type="match status" value="1"/>
</dbReference>
<dbReference type="Pfam" id="PF14915">
    <property type="entry name" value="CCDC144C"/>
    <property type="match status" value="2"/>
</dbReference>
<dbReference type="PROSITE" id="PS50088">
    <property type="entry name" value="ANK_REPEAT"/>
    <property type="match status" value="5"/>
</dbReference>
<evidence type="ECO:0000256" key="3">
    <source>
        <dbReference type="SAM" id="Coils"/>
    </source>
</evidence>